<dbReference type="AlphaFoldDB" id="A0AAV4LQ40"/>
<dbReference type="GeneID" id="94192754"/>
<organism evidence="1 2">
    <name type="scientific">Babesia caballi</name>
    <dbReference type="NCBI Taxonomy" id="5871"/>
    <lineage>
        <taxon>Eukaryota</taxon>
        <taxon>Sar</taxon>
        <taxon>Alveolata</taxon>
        <taxon>Apicomplexa</taxon>
        <taxon>Aconoidasida</taxon>
        <taxon>Piroplasmida</taxon>
        <taxon>Babesiidae</taxon>
        <taxon>Babesia</taxon>
    </lineage>
</organism>
<keyword evidence="2" id="KW-1185">Reference proteome</keyword>
<accession>A0AAV4LQ40</accession>
<name>A0AAV4LQ40_BABCB</name>
<sequence>MGEKEKLTDWPDNLKDIIDWFLRVAEMDEGGTGLGNQTELPAAVKALGDYESIKEVLDPDSIAGTFGYVAEGLRVFIGYDRNGMRELDGSGIGLDTIPMYASSYKTEATWNNGWKANDSNSQTCAHILLCSMPLLYYGLTFVYWMCTKGGWREEILGGGDSGSDLHHYLLAMSYSDNKIKSSNKGHDVMRRVESEIDDLQTVAASHFSSYPQFLEQLKQKGTTTPKPIKVPLYKLFAAASKYLQSKVKPSKIMELPQTKSEIAKALKGYSEAIKILNPSNAQKLSTAYNTLLSKIKDVFHPDSPAPPSSSAAAAAGGVLGTAALGGTAAALATNVGGITTTLTNFIPIFK</sequence>
<proteinExistence type="predicted"/>
<evidence type="ECO:0000313" key="1">
    <source>
        <dbReference type="EMBL" id="GIX61271.1"/>
    </source>
</evidence>
<comment type="caution">
    <text evidence="1">The sequence shown here is derived from an EMBL/GenBank/DDBJ whole genome shotgun (WGS) entry which is preliminary data.</text>
</comment>
<reference evidence="1 2" key="1">
    <citation type="submission" date="2021-06" db="EMBL/GenBank/DDBJ databases">
        <title>Genome sequence of Babesia caballi.</title>
        <authorList>
            <person name="Yamagishi J."/>
            <person name="Kidaka T."/>
            <person name="Ochi A."/>
        </authorList>
    </citation>
    <scope>NUCLEOTIDE SEQUENCE [LARGE SCALE GENOMIC DNA]</scope>
    <source>
        <strain evidence="1">USDA-D6B2</strain>
    </source>
</reference>
<gene>
    <name evidence="1" type="ORF">BcabD6B2_07060</name>
</gene>
<protein>
    <submittedName>
        <fullName evidence="1">Variant erythrocyte surface antigen-1 family protein</fullName>
    </submittedName>
</protein>
<dbReference type="Proteomes" id="UP001497744">
    <property type="component" value="Unassembled WGS sequence"/>
</dbReference>
<dbReference type="RefSeq" id="XP_067713342.1">
    <property type="nucleotide sequence ID" value="XM_067857241.1"/>
</dbReference>
<evidence type="ECO:0000313" key="2">
    <source>
        <dbReference type="Proteomes" id="UP001497744"/>
    </source>
</evidence>
<dbReference type="EMBL" id="BPLF01000001">
    <property type="protein sequence ID" value="GIX61271.1"/>
    <property type="molecule type" value="Genomic_DNA"/>
</dbReference>